<feature type="signal peptide" evidence="7">
    <location>
        <begin position="1"/>
        <end position="33"/>
    </location>
</feature>
<dbReference type="PROSITE" id="PS51892">
    <property type="entry name" value="SUBTILASE"/>
    <property type="match status" value="1"/>
</dbReference>
<dbReference type="SUPFAM" id="SSF54897">
    <property type="entry name" value="Protease propeptides/inhibitors"/>
    <property type="match status" value="1"/>
</dbReference>
<dbReference type="RefSeq" id="WP_394339739.1">
    <property type="nucleotide sequence ID" value="NZ_PYGA01000002.1"/>
</dbReference>
<dbReference type="Gene3D" id="3.40.50.200">
    <property type="entry name" value="Peptidase S8/S53 domain"/>
    <property type="match status" value="1"/>
</dbReference>
<dbReference type="InterPro" id="IPR034193">
    <property type="entry name" value="PCSK9_ProteinaseK-like"/>
</dbReference>
<dbReference type="GO" id="GO:0005615">
    <property type="term" value="C:extracellular space"/>
    <property type="evidence" value="ECO:0007669"/>
    <property type="project" value="TreeGrafter"/>
</dbReference>
<dbReference type="GO" id="GO:0004252">
    <property type="term" value="F:serine-type endopeptidase activity"/>
    <property type="evidence" value="ECO:0007669"/>
    <property type="project" value="UniProtKB-UniRule"/>
</dbReference>
<evidence type="ECO:0000259" key="8">
    <source>
        <dbReference type="Pfam" id="PF00082"/>
    </source>
</evidence>
<name>A0A2P8DSH9_9ACTN</name>
<dbReference type="Pfam" id="PF05922">
    <property type="entry name" value="Inhibitor_I9"/>
    <property type="match status" value="1"/>
</dbReference>
<dbReference type="InterPro" id="IPR022398">
    <property type="entry name" value="Peptidase_S8_His-AS"/>
</dbReference>
<dbReference type="InterPro" id="IPR023827">
    <property type="entry name" value="Peptidase_S8_Asp-AS"/>
</dbReference>
<evidence type="ECO:0000256" key="6">
    <source>
        <dbReference type="RuleBase" id="RU003355"/>
    </source>
</evidence>
<proteinExistence type="inferred from homology"/>
<reference evidence="10 11" key="1">
    <citation type="submission" date="2018-03" db="EMBL/GenBank/DDBJ databases">
        <title>Genomic Encyclopedia of Archaeal and Bacterial Type Strains, Phase II (KMG-II): from individual species to whole genera.</title>
        <authorList>
            <person name="Goeker M."/>
        </authorList>
    </citation>
    <scope>NUCLEOTIDE SEQUENCE [LARGE SCALE GENOMIC DNA]</scope>
    <source>
        <strain evidence="10 11">DSM 45312</strain>
    </source>
</reference>
<feature type="domain" description="Inhibitor I9" evidence="9">
    <location>
        <begin position="70"/>
        <end position="110"/>
    </location>
</feature>
<evidence type="ECO:0000313" key="10">
    <source>
        <dbReference type="EMBL" id="PSL00179.1"/>
    </source>
</evidence>
<dbReference type="InterPro" id="IPR023828">
    <property type="entry name" value="Peptidase_S8_Ser-AS"/>
</dbReference>
<keyword evidence="4 5" id="KW-0720">Serine protease</keyword>
<evidence type="ECO:0000256" key="7">
    <source>
        <dbReference type="SAM" id="SignalP"/>
    </source>
</evidence>
<dbReference type="CDD" id="cd04077">
    <property type="entry name" value="Peptidases_S8_PCSK9_ProteinaseK_like"/>
    <property type="match status" value="1"/>
</dbReference>
<evidence type="ECO:0000256" key="2">
    <source>
        <dbReference type="ARBA" id="ARBA00022670"/>
    </source>
</evidence>
<keyword evidence="2 5" id="KW-0645">Protease</keyword>
<protein>
    <submittedName>
        <fullName evidence="10">Peptidase inhibitor I9</fullName>
    </submittedName>
</protein>
<evidence type="ECO:0000313" key="11">
    <source>
        <dbReference type="Proteomes" id="UP000240542"/>
    </source>
</evidence>
<evidence type="ECO:0000256" key="5">
    <source>
        <dbReference type="PROSITE-ProRule" id="PRU01240"/>
    </source>
</evidence>
<dbReference type="InterPro" id="IPR037045">
    <property type="entry name" value="S8pro/Inhibitor_I9_sf"/>
</dbReference>
<keyword evidence="7" id="KW-0732">Signal</keyword>
<dbReference type="GO" id="GO:0006508">
    <property type="term" value="P:proteolysis"/>
    <property type="evidence" value="ECO:0007669"/>
    <property type="project" value="UniProtKB-KW"/>
</dbReference>
<evidence type="ECO:0000256" key="3">
    <source>
        <dbReference type="ARBA" id="ARBA00022801"/>
    </source>
</evidence>
<keyword evidence="3 5" id="KW-0378">Hydrolase</keyword>
<dbReference type="InterPro" id="IPR036852">
    <property type="entry name" value="Peptidase_S8/S53_dom_sf"/>
</dbReference>
<gene>
    <name evidence="10" type="ORF">CLV63_102306</name>
</gene>
<dbReference type="FunFam" id="3.40.50.200:FF:000014">
    <property type="entry name" value="Proteinase K"/>
    <property type="match status" value="1"/>
</dbReference>
<feature type="active site" description="Charge relay system" evidence="5">
    <location>
        <position position="152"/>
    </location>
</feature>
<dbReference type="Pfam" id="PF00082">
    <property type="entry name" value="Peptidase_S8"/>
    <property type="match status" value="1"/>
</dbReference>
<dbReference type="PROSITE" id="PS00138">
    <property type="entry name" value="SUBTILASE_SER"/>
    <property type="match status" value="1"/>
</dbReference>
<dbReference type="PROSITE" id="PS00136">
    <property type="entry name" value="SUBTILASE_ASP"/>
    <property type="match status" value="1"/>
</dbReference>
<dbReference type="InterPro" id="IPR010259">
    <property type="entry name" value="S8pro/Inhibitor_I9"/>
</dbReference>
<feature type="active site" description="Charge relay system" evidence="5">
    <location>
        <position position="333"/>
    </location>
</feature>
<dbReference type="SUPFAM" id="SSF52743">
    <property type="entry name" value="Subtilisin-like"/>
    <property type="match status" value="1"/>
</dbReference>
<dbReference type="InterPro" id="IPR015500">
    <property type="entry name" value="Peptidase_S8_subtilisin-rel"/>
</dbReference>
<dbReference type="InterPro" id="IPR000209">
    <property type="entry name" value="Peptidase_S8/S53_dom"/>
</dbReference>
<dbReference type="Gene3D" id="3.30.70.80">
    <property type="entry name" value="Peptidase S8 propeptide/proteinase inhibitor I9"/>
    <property type="match status" value="1"/>
</dbReference>
<dbReference type="PANTHER" id="PTHR43806:SF11">
    <property type="entry name" value="CEREVISIN-RELATED"/>
    <property type="match status" value="1"/>
</dbReference>
<dbReference type="PROSITE" id="PS00137">
    <property type="entry name" value="SUBTILASE_HIS"/>
    <property type="match status" value="1"/>
</dbReference>
<organism evidence="10 11">
    <name type="scientific">Murinocardiopsis flavida</name>
    <dbReference type="NCBI Taxonomy" id="645275"/>
    <lineage>
        <taxon>Bacteria</taxon>
        <taxon>Bacillati</taxon>
        <taxon>Actinomycetota</taxon>
        <taxon>Actinomycetes</taxon>
        <taxon>Streptosporangiales</taxon>
        <taxon>Nocardiopsidaceae</taxon>
        <taxon>Murinocardiopsis</taxon>
    </lineage>
</organism>
<feature type="domain" description="Peptidase S8/S53" evidence="8">
    <location>
        <begin position="144"/>
        <end position="373"/>
    </location>
</feature>
<evidence type="ECO:0000256" key="1">
    <source>
        <dbReference type="ARBA" id="ARBA00011073"/>
    </source>
</evidence>
<sequence>MDRISGKRTALGVATASLLVLPMGALGAGAANADEIAPLKSAGADAVAGEYIVVLEDGVSTTKAAPADLGIAKKDVNHTYNAAVQGYAADLSEKKLDEVRGSSEVAFVEEVGTVEANEVTWGLDRIDQEALPLDGAYETTAKGKGTNAYIIDTGIDVEHEDFGGRAEVGHDATGGDGADGQGHGTHVAGTVGSKTYGVAPEANLFGVKVLGDDGSGTTDDVVAGIDWVTENAGENAVANLSLGGGASQAIDDAVNSLAESGTFVAVAAGNESADAGNSSPARAEGVATVAAGDETDTSAEFTNFGEAVDIYAPGVGIESTVPGGGTEALDGTSMASPHVAGAAALYKSAEGDADQATIQSYLVDNATSDALQGVPDATVNKLLNVSGL</sequence>
<feature type="chain" id="PRO_5039004442" evidence="7">
    <location>
        <begin position="34"/>
        <end position="388"/>
    </location>
</feature>
<dbReference type="EMBL" id="PYGA01000002">
    <property type="protein sequence ID" value="PSL00179.1"/>
    <property type="molecule type" value="Genomic_DNA"/>
</dbReference>
<dbReference type="PANTHER" id="PTHR43806">
    <property type="entry name" value="PEPTIDASE S8"/>
    <property type="match status" value="1"/>
</dbReference>
<evidence type="ECO:0000256" key="4">
    <source>
        <dbReference type="ARBA" id="ARBA00022825"/>
    </source>
</evidence>
<feature type="active site" description="Charge relay system" evidence="5">
    <location>
        <position position="183"/>
    </location>
</feature>
<comment type="similarity">
    <text evidence="1 5 6">Belongs to the peptidase S8 family.</text>
</comment>
<dbReference type="PRINTS" id="PR00723">
    <property type="entry name" value="SUBTILISIN"/>
</dbReference>
<evidence type="ECO:0000259" key="9">
    <source>
        <dbReference type="Pfam" id="PF05922"/>
    </source>
</evidence>
<dbReference type="InterPro" id="IPR050131">
    <property type="entry name" value="Peptidase_S8_subtilisin-like"/>
</dbReference>
<dbReference type="Proteomes" id="UP000240542">
    <property type="component" value="Unassembled WGS sequence"/>
</dbReference>
<accession>A0A2P8DSH9</accession>
<keyword evidence="11" id="KW-1185">Reference proteome</keyword>
<dbReference type="AlphaFoldDB" id="A0A2P8DSH9"/>
<comment type="caution">
    <text evidence="10">The sequence shown here is derived from an EMBL/GenBank/DDBJ whole genome shotgun (WGS) entry which is preliminary data.</text>
</comment>